<name>A0A645CKT3_9ZZZZ</name>
<protein>
    <submittedName>
        <fullName evidence="1">Uncharacterized protein</fullName>
    </submittedName>
</protein>
<proteinExistence type="predicted"/>
<organism evidence="1">
    <name type="scientific">bioreactor metagenome</name>
    <dbReference type="NCBI Taxonomy" id="1076179"/>
    <lineage>
        <taxon>unclassified sequences</taxon>
        <taxon>metagenomes</taxon>
        <taxon>ecological metagenomes</taxon>
    </lineage>
</organism>
<dbReference type="EMBL" id="VSSQ01028015">
    <property type="protein sequence ID" value="MPM77539.1"/>
    <property type="molecule type" value="Genomic_DNA"/>
</dbReference>
<dbReference type="AlphaFoldDB" id="A0A645CKT3"/>
<gene>
    <name evidence="1" type="ORF">SDC9_124545</name>
</gene>
<sequence>MTTRTEQQLALVAKRLVIHVGRNSVCALFLLRERHIIRYAVFIGIHLRLLVHQRFEEQPVLRRNGEVHIGTATLAGSVKRPFHQMLFERRTCPVFIRMKLEQPLGQRTVVQPLGREQRSHNRLVIALLHQLSSRFTRLLFASRT</sequence>
<comment type="caution">
    <text evidence="1">The sequence shown here is derived from an EMBL/GenBank/DDBJ whole genome shotgun (WGS) entry which is preliminary data.</text>
</comment>
<reference evidence="1" key="1">
    <citation type="submission" date="2019-08" db="EMBL/GenBank/DDBJ databases">
        <authorList>
            <person name="Kucharzyk K."/>
            <person name="Murdoch R.W."/>
            <person name="Higgins S."/>
            <person name="Loffler F."/>
        </authorList>
    </citation>
    <scope>NUCLEOTIDE SEQUENCE</scope>
</reference>
<evidence type="ECO:0000313" key="1">
    <source>
        <dbReference type="EMBL" id="MPM77539.1"/>
    </source>
</evidence>
<accession>A0A645CKT3</accession>